<sequence>MYMNIDNTLIQAVVVAGVILLLILWICLPFAVFGVKRRLDRIIRLLEQQQSAPQPERRTDSEPFVSRSLR</sequence>
<evidence type="ECO:0000313" key="3">
    <source>
        <dbReference type="EMBL" id="CCJ61560.1"/>
    </source>
</evidence>
<keyword evidence="2" id="KW-0812">Transmembrane</keyword>
<accession>A0A0T7CJ65</accession>
<organism evidence="3 4">
    <name type="scientific">Bordetella pertussis (strain ATCC 9797 / DSM 5571 / CCUG 30873 / LMG 14455 / NCTC 10739 / 18323)</name>
    <dbReference type="NCBI Taxonomy" id="568706"/>
    <lineage>
        <taxon>Bacteria</taxon>
        <taxon>Pseudomonadati</taxon>
        <taxon>Pseudomonadota</taxon>
        <taxon>Betaproteobacteria</taxon>
        <taxon>Burkholderiales</taxon>
        <taxon>Alcaligenaceae</taxon>
        <taxon>Bordetella</taxon>
    </lineage>
</organism>
<evidence type="ECO:0000256" key="1">
    <source>
        <dbReference type="SAM" id="MobiDB-lite"/>
    </source>
</evidence>
<keyword evidence="2" id="KW-1133">Transmembrane helix</keyword>
<keyword evidence="4" id="KW-1185">Reference proteome</keyword>
<gene>
    <name evidence="3" type="ordered locus">BN118_0135</name>
</gene>
<name>A0A0T7CJ65_BORP1</name>
<evidence type="ECO:0000256" key="2">
    <source>
        <dbReference type="SAM" id="Phobius"/>
    </source>
</evidence>
<keyword evidence="2" id="KW-0472">Membrane</keyword>
<proteinExistence type="predicted"/>
<feature type="region of interest" description="Disordered" evidence="1">
    <location>
        <begin position="49"/>
        <end position="70"/>
    </location>
</feature>
<protein>
    <submittedName>
        <fullName evidence="3">Uncharacterized protein</fullName>
    </submittedName>
</protein>
<feature type="transmembrane region" description="Helical" evidence="2">
    <location>
        <begin position="12"/>
        <end position="35"/>
    </location>
</feature>
<dbReference type="KEGG" id="bper:BN118_0135"/>
<dbReference type="EMBL" id="HE965805">
    <property type="protein sequence ID" value="CCJ61560.1"/>
    <property type="molecule type" value="Genomic_DNA"/>
</dbReference>
<dbReference type="Proteomes" id="UP000005250">
    <property type="component" value="Chromosome"/>
</dbReference>
<reference evidence="3 4" key="1">
    <citation type="journal article" date="2012" name="BMC Genomics">
        <title>Comparative genomics of the classical Bordetella subspecies: the evolution and exchange of virulence-associated diversity amongst closely related pathogens.</title>
        <authorList>
            <person name="Park J."/>
            <person name="Zhang Y."/>
            <person name="Buboltz A.M."/>
            <person name="Zhang X."/>
            <person name="Schuster S.C."/>
            <person name="Ahuja U."/>
            <person name="Liu M."/>
            <person name="Miller J.F."/>
            <person name="Sebaihia M."/>
            <person name="Bentley S.D."/>
            <person name="Parkhill J."/>
            <person name="Harvill E.T."/>
        </authorList>
    </citation>
    <scope>NUCLEOTIDE SEQUENCE [LARGE SCALE GENOMIC DNA]</scope>
    <source>
        <strain evidence="4">ATCC 9797 / DSM 5571 / CCUG 30873 / LMG 14455 / NCTC 10739 / 18323</strain>
    </source>
</reference>
<dbReference type="HOGENOM" id="CLU_2749768_0_0_4"/>
<dbReference type="AlphaFoldDB" id="A0A0T7CJ65"/>
<evidence type="ECO:0000313" key="4">
    <source>
        <dbReference type="Proteomes" id="UP000005250"/>
    </source>
</evidence>